<comment type="caution">
    <text evidence="2">The sequence shown here is derived from an EMBL/GenBank/DDBJ whole genome shotgun (WGS) entry which is preliminary data.</text>
</comment>
<protein>
    <submittedName>
        <fullName evidence="2">Uncharacterized protein</fullName>
    </submittedName>
</protein>
<feature type="transmembrane region" description="Helical" evidence="1">
    <location>
        <begin position="20"/>
        <end position="38"/>
    </location>
</feature>
<keyword evidence="1" id="KW-0812">Transmembrane</keyword>
<dbReference type="AlphaFoldDB" id="A0A839EGB6"/>
<keyword evidence="1" id="KW-0472">Membrane</keyword>
<accession>A0A839EGB6</accession>
<feature type="transmembrane region" description="Helical" evidence="1">
    <location>
        <begin position="104"/>
        <end position="125"/>
    </location>
</feature>
<gene>
    <name evidence="2" type="ORF">FHW16_001110</name>
</gene>
<feature type="transmembrane region" description="Helical" evidence="1">
    <location>
        <begin position="183"/>
        <end position="203"/>
    </location>
</feature>
<dbReference type="RefSeq" id="WP_182548097.1">
    <property type="nucleotide sequence ID" value="NZ_JACGXN010000001.1"/>
</dbReference>
<keyword evidence="3" id="KW-1185">Reference proteome</keyword>
<dbReference type="EMBL" id="JACGXN010000001">
    <property type="protein sequence ID" value="MBA8877428.1"/>
    <property type="molecule type" value="Genomic_DNA"/>
</dbReference>
<evidence type="ECO:0000313" key="3">
    <source>
        <dbReference type="Proteomes" id="UP000549052"/>
    </source>
</evidence>
<feature type="transmembrane region" description="Helical" evidence="1">
    <location>
        <begin position="50"/>
        <end position="74"/>
    </location>
</feature>
<dbReference type="Proteomes" id="UP000549052">
    <property type="component" value="Unassembled WGS sequence"/>
</dbReference>
<sequence length="434" mass="48289">MLAEVVLPIKLTFRLWLRFWPQLFAVLLLGVFASKILMQLAVDAAYANHYAGLAVLTLVALAQLVTTVSMIQIVRPGLPALNAAQGKSQTGDEKDDTHQGLSSLAAMVSVALIPFFAYYAAWGFLGDTVRQYSRAALAQMPFGESGGNVLDVLDSKWLLLSVAISWIVRKCAKTMKEKTGRSVWQIVMVVCETNWVFIGLYIISRWKDSWMRALSEGTLWTYIKSLVASLSEPVSSAYAAAPIPVEQAPQAFSTTATVLFFHALLPVIWLVMVALVYGYDVRDEKELLRVHHRVERFGERYKTIPKFLRDFIEHFIGGYRSRYLPIANSVKLTLNSGLLLIITLILGYRFIEWAAAWLWLGTAWLIGPHPLDVWQTLSDGVSFLFGSPLQDSSTGILVEPLRICFLAAVLETAFSMTRKVALQTPEGLEPVANG</sequence>
<evidence type="ECO:0000256" key="1">
    <source>
        <dbReference type="SAM" id="Phobius"/>
    </source>
</evidence>
<reference evidence="2 3" key="1">
    <citation type="submission" date="2020-07" db="EMBL/GenBank/DDBJ databases">
        <title>Genomic Encyclopedia of Type Strains, Phase IV (KMG-V): Genome sequencing to study the core and pangenomes of soil and plant-associated prokaryotes.</title>
        <authorList>
            <person name="Whitman W."/>
        </authorList>
    </citation>
    <scope>NUCLEOTIDE SEQUENCE [LARGE SCALE GENOMIC DNA]</scope>
    <source>
        <strain evidence="2 3">AN3</strain>
    </source>
</reference>
<evidence type="ECO:0000313" key="2">
    <source>
        <dbReference type="EMBL" id="MBA8877428.1"/>
    </source>
</evidence>
<organism evidence="2 3">
    <name type="scientific">Phyllobacterium myrsinacearum</name>
    <dbReference type="NCBI Taxonomy" id="28101"/>
    <lineage>
        <taxon>Bacteria</taxon>
        <taxon>Pseudomonadati</taxon>
        <taxon>Pseudomonadota</taxon>
        <taxon>Alphaproteobacteria</taxon>
        <taxon>Hyphomicrobiales</taxon>
        <taxon>Phyllobacteriaceae</taxon>
        <taxon>Phyllobacterium</taxon>
    </lineage>
</organism>
<feature type="transmembrane region" description="Helical" evidence="1">
    <location>
        <begin position="259"/>
        <end position="279"/>
    </location>
</feature>
<proteinExistence type="predicted"/>
<name>A0A839EGB6_9HYPH</name>
<keyword evidence="1" id="KW-1133">Transmembrane helix</keyword>
<feature type="transmembrane region" description="Helical" evidence="1">
    <location>
        <begin position="332"/>
        <end position="351"/>
    </location>
</feature>